<evidence type="ECO:0000256" key="5">
    <source>
        <dbReference type="SAM" id="MobiDB-lite"/>
    </source>
</evidence>
<keyword evidence="7" id="KW-1185">Reference proteome</keyword>
<dbReference type="OrthoDB" id="3265338at2"/>
<dbReference type="InterPro" id="IPR036661">
    <property type="entry name" value="Luciferase-like_sf"/>
</dbReference>
<evidence type="ECO:0000256" key="2">
    <source>
        <dbReference type="ARBA" id="ARBA00022643"/>
    </source>
</evidence>
<dbReference type="SUPFAM" id="SSF51679">
    <property type="entry name" value="Bacterial luciferase-like"/>
    <property type="match status" value="1"/>
</dbReference>
<evidence type="ECO:0000256" key="4">
    <source>
        <dbReference type="ARBA" id="ARBA00023033"/>
    </source>
</evidence>
<comment type="caution">
    <text evidence="6">The sequence shown here is derived from an EMBL/GenBank/DDBJ whole genome shotgun (WGS) entry which is preliminary data.</text>
</comment>
<dbReference type="Gene3D" id="3.20.20.30">
    <property type="entry name" value="Luciferase-like domain"/>
    <property type="match status" value="1"/>
</dbReference>
<keyword evidence="1" id="KW-0285">Flavoprotein</keyword>
<evidence type="ECO:0000313" key="7">
    <source>
        <dbReference type="Proteomes" id="UP000451860"/>
    </source>
</evidence>
<gene>
    <name evidence="6" type="ORF">GB883_15035</name>
</gene>
<protein>
    <submittedName>
        <fullName evidence="6">LLM class flavin-dependent oxidoreductase</fullName>
    </submittedName>
</protein>
<dbReference type="PANTHER" id="PTHR30011">
    <property type="entry name" value="ALKANESULFONATE MONOOXYGENASE-RELATED"/>
    <property type="match status" value="1"/>
</dbReference>
<keyword evidence="2" id="KW-0288">FMN</keyword>
<evidence type="ECO:0000256" key="3">
    <source>
        <dbReference type="ARBA" id="ARBA00023002"/>
    </source>
</evidence>
<dbReference type="Proteomes" id="UP000451860">
    <property type="component" value="Unassembled WGS sequence"/>
</dbReference>
<dbReference type="PANTHER" id="PTHR30011:SF16">
    <property type="entry name" value="C2H2 FINGER DOMAIN TRANSCRIPTION FACTOR (EUROFUNG)-RELATED"/>
    <property type="match status" value="1"/>
</dbReference>
<evidence type="ECO:0000256" key="1">
    <source>
        <dbReference type="ARBA" id="ARBA00022630"/>
    </source>
</evidence>
<dbReference type="RefSeq" id="WP_152203868.1">
    <property type="nucleotide sequence ID" value="NZ_VUKF01000036.1"/>
</dbReference>
<keyword evidence="4" id="KW-0503">Monooxygenase</keyword>
<name>A0A7J5UMD3_9MICO</name>
<dbReference type="AlphaFoldDB" id="A0A7J5UMD3"/>
<accession>A0A7J5UMD3</accession>
<dbReference type="EMBL" id="WHJE01000083">
    <property type="protein sequence ID" value="KAE8763274.1"/>
    <property type="molecule type" value="Genomic_DNA"/>
</dbReference>
<proteinExistence type="predicted"/>
<organism evidence="6 7">
    <name type="scientific">Georgenia thermotolerans</name>
    <dbReference type="NCBI Taxonomy" id="527326"/>
    <lineage>
        <taxon>Bacteria</taxon>
        <taxon>Bacillati</taxon>
        <taxon>Actinomycetota</taxon>
        <taxon>Actinomycetes</taxon>
        <taxon>Micrococcales</taxon>
        <taxon>Bogoriellaceae</taxon>
        <taxon>Georgenia</taxon>
    </lineage>
</organism>
<reference evidence="6 7" key="1">
    <citation type="submission" date="2019-10" db="EMBL/GenBank/DDBJ databases">
        <title>Georgenia wutianyii sp. nov. and Georgenia yuyongxinii sp. nov. isolated from plateau pika (Ochotona curzoniae) in the Qinghai-Tibet plateau of China.</title>
        <authorList>
            <person name="Tian Z."/>
        </authorList>
    </citation>
    <scope>NUCLEOTIDE SEQUENCE [LARGE SCALE GENOMIC DNA]</scope>
    <source>
        <strain evidence="6 7">DSM 21501</strain>
    </source>
</reference>
<dbReference type="GO" id="GO:0016705">
    <property type="term" value="F:oxidoreductase activity, acting on paired donors, with incorporation or reduction of molecular oxygen"/>
    <property type="evidence" value="ECO:0007669"/>
    <property type="project" value="InterPro"/>
</dbReference>
<feature type="compositionally biased region" description="Low complexity" evidence="5">
    <location>
        <begin position="318"/>
        <end position="332"/>
    </location>
</feature>
<dbReference type="GO" id="GO:0004497">
    <property type="term" value="F:monooxygenase activity"/>
    <property type="evidence" value="ECO:0007669"/>
    <property type="project" value="UniProtKB-KW"/>
</dbReference>
<feature type="region of interest" description="Disordered" evidence="5">
    <location>
        <begin position="318"/>
        <end position="360"/>
    </location>
</feature>
<sequence length="360" mass="36994">MSVSLLPTRNARPSAATATIGLDLTGLGVSGATDGFSADLPVEKADLARLASYTRSAHRGGVSFVSLGEQFRLRSDRVVRRDSWLDPVVAARRISPHAAAGLVPSVPVRGADLSLVAGELAQISATGGAWAGLQVSDHNGDTDALARTLSGVTGTLPRRAGAPKAARPRVCVPVSTESEVEVAGSFADVVRIREQDLEWARELRYAVRAAARAAGRENVRVLVDLHAVISADRASAEARAELVADIDGEDAPWRDALSAVGTPGDVADLIQTWVQAGAADGFVVLPGSLPADVVGLLRGVLPELRARGLVAEETVANAPTAQRPAARPAADGQGAGVGAARRRTTTGARPGGQLAAVPVA</sequence>
<evidence type="ECO:0000313" key="6">
    <source>
        <dbReference type="EMBL" id="KAE8763274.1"/>
    </source>
</evidence>
<keyword evidence="3" id="KW-0560">Oxidoreductase</keyword>
<dbReference type="InterPro" id="IPR051260">
    <property type="entry name" value="Diverse_substr_monoxygenases"/>
</dbReference>